<comment type="caution">
    <text evidence="8">The sequence shown here is derived from an EMBL/GenBank/DDBJ whole genome shotgun (WGS) entry which is preliminary data.</text>
</comment>
<comment type="subcellular location">
    <subcellularLocation>
        <location evidence="1">Nucleus</location>
    </subcellularLocation>
</comment>
<keyword evidence="2" id="KW-0805">Transcription regulation</keyword>
<feature type="compositionally biased region" description="Low complexity" evidence="6">
    <location>
        <begin position="1"/>
        <end position="10"/>
    </location>
</feature>
<dbReference type="PANTHER" id="PTHR31194">
    <property type="entry name" value="SHN SHINE , DNA BINDING / TRANSCRIPTION FACTOR"/>
    <property type="match status" value="1"/>
</dbReference>
<evidence type="ECO:0000259" key="7">
    <source>
        <dbReference type="PROSITE" id="PS51032"/>
    </source>
</evidence>
<keyword evidence="5" id="KW-0539">Nucleus</keyword>
<feature type="compositionally biased region" description="Polar residues" evidence="6">
    <location>
        <begin position="68"/>
        <end position="81"/>
    </location>
</feature>
<evidence type="ECO:0000313" key="9">
    <source>
        <dbReference type="Proteomes" id="UP000636709"/>
    </source>
</evidence>
<dbReference type="SUPFAM" id="SSF54171">
    <property type="entry name" value="DNA-binding domain"/>
    <property type="match status" value="1"/>
</dbReference>
<dbReference type="GO" id="GO:0003700">
    <property type="term" value="F:DNA-binding transcription factor activity"/>
    <property type="evidence" value="ECO:0007669"/>
    <property type="project" value="InterPro"/>
</dbReference>
<gene>
    <name evidence="8" type="ORF">HU200_041542</name>
</gene>
<organism evidence="8 9">
    <name type="scientific">Digitaria exilis</name>
    <dbReference type="NCBI Taxonomy" id="1010633"/>
    <lineage>
        <taxon>Eukaryota</taxon>
        <taxon>Viridiplantae</taxon>
        <taxon>Streptophyta</taxon>
        <taxon>Embryophyta</taxon>
        <taxon>Tracheophyta</taxon>
        <taxon>Spermatophyta</taxon>
        <taxon>Magnoliopsida</taxon>
        <taxon>Liliopsida</taxon>
        <taxon>Poales</taxon>
        <taxon>Poaceae</taxon>
        <taxon>PACMAD clade</taxon>
        <taxon>Panicoideae</taxon>
        <taxon>Panicodae</taxon>
        <taxon>Paniceae</taxon>
        <taxon>Anthephorinae</taxon>
        <taxon>Digitaria</taxon>
    </lineage>
</organism>
<feature type="region of interest" description="Disordered" evidence="6">
    <location>
        <begin position="1"/>
        <end position="88"/>
    </location>
</feature>
<dbReference type="PANTHER" id="PTHR31194:SF192">
    <property type="entry name" value="OS02G0797100 PROTEIN"/>
    <property type="match status" value="1"/>
</dbReference>
<dbReference type="AlphaFoldDB" id="A0A835BCA6"/>
<keyword evidence="9" id="KW-1185">Reference proteome</keyword>
<dbReference type="Gene3D" id="3.30.730.10">
    <property type="entry name" value="AP2/ERF domain"/>
    <property type="match status" value="1"/>
</dbReference>
<dbReference type="GO" id="GO:0005634">
    <property type="term" value="C:nucleus"/>
    <property type="evidence" value="ECO:0007669"/>
    <property type="project" value="UniProtKB-SubCell"/>
</dbReference>
<sequence length="287" mass="30438">MTTATRIGTTRGRRKTNQTAPPHPTQQLHDVGPEEHRDIRVGPHGSPPQDHSPSPASPSCSQADAARSNRSTEPETNTTTIKGDPSLERIGALVTPSHRSPAINNGPAAATVPRRAAAPLGLLGLRDPPPSPVRIQPALTELSRLRPALDHGKTRIWLGTFETAEDAARAYDEAARIMCGPRARTNFPAADASTSFLSAALVEKLHRFNLASVQAAQRQREAAAASSAAVGGSAAMPIGDAWAAAAAYDSGTPSAGEWGEGRFLEEQHVEQMIEELLDSNLSMEICY</sequence>
<dbReference type="CDD" id="cd00018">
    <property type="entry name" value="AP2"/>
    <property type="match status" value="1"/>
</dbReference>
<dbReference type="PROSITE" id="PS51032">
    <property type="entry name" value="AP2_ERF"/>
    <property type="match status" value="1"/>
</dbReference>
<dbReference type="OrthoDB" id="1920676at2759"/>
<dbReference type="Proteomes" id="UP000636709">
    <property type="component" value="Unassembled WGS sequence"/>
</dbReference>
<dbReference type="EMBL" id="JACEFO010001996">
    <property type="protein sequence ID" value="KAF8689909.1"/>
    <property type="molecule type" value="Genomic_DNA"/>
</dbReference>
<reference evidence="8" key="1">
    <citation type="submission" date="2020-07" db="EMBL/GenBank/DDBJ databases">
        <title>Genome sequence and genetic diversity analysis of an under-domesticated orphan crop, white fonio (Digitaria exilis).</title>
        <authorList>
            <person name="Bennetzen J.L."/>
            <person name="Chen S."/>
            <person name="Ma X."/>
            <person name="Wang X."/>
            <person name="Yssel A.E.J."/>
            <person name="Chaluvadi S.R."/>
            <person name="Johnson M."/>
            <person name="Gangashetty P."/>
            <person name="Hamidou F."/>
            <person name="Sanogo M.D."/>
            <person name="Zwaenepoel A."/>
            <person name="Wallace J."/>
            <person name="Van De Peer Y."/>
            <person name="Van Deynze A."/>
        </authorList>
    </citation>
    <scope>NUCLEOTIDE SEQUENCE</scope>
    <source>
        <tissue evidence="8">Leaves</tissue>
    </source>
</reference>
<name>A0A835BCA6_9POAL</name>
<evidence type="ECO:0000256" key="4">
    <source>
        <dbReference type="ARBA" id="ARBA00023163"/>
    </source>
</evidence>
<keyword evidence="4" id="KW-0804">Transcription</keyword>
<feature type="compositionally biased region" description="Basic and acidic residues" evidence="6">
    <location>
        <begin position="31"/>
        <end position="41"/>
    </location>
</feature>
<dbReference type="InterPro" id="IPR036955">
    <property type="entry name" value="AP2/ERF_dom_sf"/>
</dbReference>
<accession>A0A835BCA6</accession>
<keyword evidence="3" id="KW-0238">DNA-binding</keyword>
<evidence type="ECO:0000313" key="8">
    <source>
        <dbReference type="EMBL" id="KAF8689909.1"/>
    </source>
</evidence>
<dbReference type="InterPro" id="IPR050913">
    <property type="entry name" value="AP2/ERF_ERF"/>
</dbReference>
<evidence type="ECO:0000256" key="2">
    <source>
        <dbReference type="ARBA" id="ARBA00023015"/>
    </source>
</evidence>
<dbReference type="InterPro" id="IPR016177">
    <property type="entry name" value="DNA-bd_dom_sf"/>
</dbReference>
<evidence type="ECO:0000256" key="5">
    <source>
        <dbReference type="ARBA" id="ARBA00023242"/>
    </source>
</evidence>
<evidence type="ECO:0000256" key="3">
    <source>
        <dbReference type="ARBA" id="ARBA00023125"/>
    </source>
</evidence>
<dbReference type="SMART" id="SM00380">
    <property type="entry name" value="AP2"/>
    <property type="match status" value="1"/>
</dbReference>
<dbReference type="InterPro" id="IPR001471">
    <property type="entry name" value="AP2/ERF_dom"/>
</dbReference>
<protein>
    <recommendedName>
        <fullName evidence="7">AP2/ERF domain-containing protein</fullName>
    </recommendedName>
</protein>
<proteinExistence type="predicted"/>
<dbReference type="GO" id="GO:0003677">
    <property type="term" value="F:DNA binding"/>
    <property type="evidence" value="ECO:0007669"/>
    <property type="project" value="UniProtKB-KW"/>
</dbReference>
<feature type="compositionally biased region" description="Low complexity" evidence="6">
    <location>
        <begin position="52"/>
        <end position="66"/>
    </location>
</feature>
<feature type="compositionally biased region" description="Polar residues" evidence="6">
    <location>
        <begin position="17"/>
        <end position="28"/>
    </location>
</feature>
<evidence type="ECO:0000256" key="1">
    <source>
        <dbReference type="ARBA" id="ARBA00004123"/>
    </source>
</evidence>
<evidence type="ECO:0000256" key="6">
    <source>
        <dbReference type="SAM" id="MobiDB-lite"/>
    </source>
</evidence>
<feature type="domain" description="AP2/ERF" evidence="7">
    <location>
        <begin position="121"/>
        <end position="188"/>
    </location>
</feature>